<keyword evidence="3 4" id="KW-0413">Isomerase</keyword>
<name>A0A2A6FNX1_9MICO</name>
<reference evidence="9" key="1">
    <citation type="submission" date="2017-03" db="EMBL/GenBank/DDBJ databases">
        <authorList>
            <person name="Lund M.B."/>
        </authorList>
    </citation>
    <scope>NUCLEOTIDE SEQUENCE [LARGE SCALE GENOMIC DNA]</scope>
</reference>
<feature type="binding site" evidence="4 6">
    <location>
        <position position="316"/>
    </location>
    <ligand>
        <name>substrate</name>
    </ligand>
</feature>
<feature type="active site" description="Proton acceptor; specific for D-alanine" evidence="4">
    <location>
        <position position="39"/>
    </location>
</feature>
<evidence type="ECO:0000313" key="9">
    <source>
        <dbReference type="Proteomes" id="UP000219994"/>
    </source>
</evidence>
<protein>
    <recommendedName>
        <fullName evidence="4">Alanine racemase</fullName>
        <ecNumber evidence="4">5.1.1.1</ecNumber>
    </recommendedName>
</protein>
<proteinExistence type="inferred from homology"/>
<comment type="function">
    <text evidence="4">Catalyzes the interconversion of L-alanine and D-alanine. May also act on other amino acids.</text>
</comment>
<dbReference type="GO" id="GO:0030170">
    <property type="term" value="F:pyridoxal phosphate binding"/>
    <property type="evidence" value="ECO:0007669"/>
    <property type="project" value="UniProtKB-UniRule"/>
</dbReference>
<dbReference type="GO" id="GO:0030632">
    <property type="term" value="P:D-alanine biosynthetic process"/>
    <property type="evidence" value="ECO:0007669"/>
    <property type="project" value="UniProtKB-UniRule"/>
</dbReference>
<dbReference type="CDD" id="cd00430">
    <property type="entry name" value="PLPDE_III_AR"/>
    <property type="match status" value="1"/>
</dbReference>
<dbReference type="AlphaFoldDB" id="A0A2A6FNX1"/>
<dbReference type="HAMAP" id="MF_01201">
    <property type="entry name" value="Ala_racemase"/>
    <property type="match status" value="1"/>
</dbReference>
<evidence type="ECO:0000256" key="2">
    <source>
        <dbReference type="ARBA" id="ARBA00022898"/>
    </source>
</evidence>
<feature type="modified residue" description="N6-(pyridoxal phosphate)lysine" evidence="4 5">
    <location>
        <position position="39"/>
    </location>
</feature>
<dbReference type="GO" id="GO:0008784">
    <property type="term" value="F:alanine racemase activity"/>
    <property type="evidence" value="ECO:0007669"/>
    <property type="project" value="UniProtKB-UniRule"/>
</dbReference>
<dbReference type="InterPro" id="IPR011079">
    <property type="entry name" value="Ala_racemase_C"/>
</dbReference>
<evidence type="ECO:0000256" key="4">
    <source>
        <dbReference type="HAMAP-Rule" id="MF_01201"/>
    </source>
</evidence>
<evidence type="ECO:0000256" key="6">
    <source>
        <dbReference type="PIRSR" id="PIRSR600821-52"/>
    </source>
</evidence>
<dbReference type="UniPathway" id="UPA00042">
    <property type="reaction ID" value="UER00497"/>
</dbReference>
<evidence type="ECO:0000256" key="3">
    <source>
        <dbReference type="ARBA" id="ARBA00023235"/>
    </source>
</evidence>
<accession>A0A2A6FNX1</accession>
<dbReference type="PANTHER" id="PTHR30511:SF0">
    <property type="entry name" value="ALANINE RACEMASE, CATABOLIC-RELATED"/>
    <property type="match status" value="1"/>
</dbReference>
<comment type="caution">
    <text evidence="8">The sequence shown here is derived from an EMBL/GenBank/DDBJ whole genome shotgun (WGS) entry which is preliminary data.</text>
</comment>
<dbReference type="Proteomes" id="UP000219994">
    <property type="component" value="Unassembled WGS sequence"/>
</dbReference>
<feature type="domain" description="Alanine racemase C-terminal" evidence="7">
    <location>
        <begin position="247"/>
        <end position="374"/>
    </location>
</feature>
<evidence type="ECO:0000313" key="8">
    <source>
        <dbReference type="EMBL" id="PDQ34387.1"/>
    </source>
</evidence>
<dbReference type="Pfam" id="PF01168">
    <property type="entry name" value="Ala_racemase_N"/>
    <property type="match status" value="1"/>
</dbReference>
<gene>
    <name evidence="8" type="ORF">B5766_11845</name>
</gene>
<dbReference type="InterPro" id="IPR029066">
    <property type="entry name" value="PLP-binding_barrel"/>
</dbReference>
<dbReference type="Gene3D" id="3.20.20.10">
    <property type="entry name" value="Alanine racemase"/>
    <property type="match status" value="1"/>
</dbReference>
<evidence type="ECO:0000259" key="7">
    <source>
        <dbReference type="SMART" id="SM01005"/>
    </source>
</evidence>
<dbReference type="InterPro" id="IPR000821">
    <property type="entry name" value="Ala_racemase"/>
</dbReference>
<dbReference type="InterPro" id="IPR001608">
    <property type="entry name" value="Ala_racemase_N"/>
</dbReference>
<dbReference type="GO" id="GO:0009252">
    <property type="term" value="P:peptidoglycan biosynthetic process"/>
    <property type="evidence" value="ECO:0007669"/>
    <property type="project" value="TreeGrafter"/>
</dbReference>
<keyword evidence="2 4" id="KW-0663">Pyridoxal phosphate</keyword>
<comment type="pathway">
    <text evidence="4">Amino-acid biosynthesis; D-alanine biosynthesis; D-alanine from L-alanine: step 1/1.</text>
</comment>
<dbReference type="PANTHER" id="PTHR30511">
    <property type="entry name" value="ALANINE RACEMASE"/>
    <property type="match status" value="1"/>
</dbReference>
<evidence type="ECO:0000256" key="1">
    <source>
        <dbReference type="ARBA" id="ARBA00001933"/>
    </source>
</evidence>
<dbReference type="InterPro" id="IPR009006">
    <property type="entry name" value="Ala_racemase/Decarboxylase_C"/>
</dbReference>
<feature type="binding site" evidence="4 6">
    <location>
        <position position="137"/>
    </location>
    <ligand>
        <name>substrate</name>
    </ligand>
</feature>
<dbReference type="InterPro" id="IPR020622">
    <property type="entry name" value="Ala_racemase_pyridoxalP-BS"/>
</dbReference>
<evidence type="ECO:0000256" key="5">
    <source>
        <dbReference type="PIRSR" id="PIRSR600821-50"/>
    </source>
</evidence>
<dbReference type="PROSITE" id="PS00395">
    <property type="entry name" value="ALANINE_RACEMASE"/>
    <property type="match status" value="1"/>
</dbReference>
<comment type="similarity">
    <text evidence="4">Belongs to the alanine racemase family.</text>
</comment>
<dbReference type="EC" id="5.1.1.1" evidence="4"/>
<dbReference type="SMART" id="SM01005">
    <property type="entry name" value="Ala_racemase_C"/>
    <property type="match status" value="1"/>
</dbReference>
<feature type="active site" description="Proton acceptor; specific for L-alanine" evidence="4">
    <location>
        <position position="268"/>
    </location>
</feature>
<dbReference type="EMBL" id="NAEP01000056">
    <property type="protein sequence ID" value="PDQ34387.1"/>
    <property type="molecule type" value="Genomic_DNA"/>
</dbReference>
<organism evidence="8 9">
    <name type="scientific">Candidatus Lumbricidiphila eiseniae</name>
    <dbReference type="NCBI Taxonomy" id="1969409"/>
    <lineage>
        <taxon>Bacteria</taxon>
        <taxon>Bacillati</taxon>
        <taxon>Actinomycetota</taxon>
        <taxon>Actinomycetes</taxon>
        <taxon>Micrococcales</taxon>
        <taxon>Microbacteriaceae</taxon>
        <taxon>Candidatus Lumbricidiphila</taxon>
    </lineage>
</organism>
<dbReference type="PRINTS" id="PR00992">
    <property type="entry name" value="ALARACEMASE"/>
</dbReference>
<sequence>MGATPGPFREALISTDAIRHNIASIVTRVSPARVMAVVKANGYGHDPIIAARAALEGGASALGVADVTEALALRKAGVTVPVLAWLHDPDTDFVSALAANIEVAVSSRAQLGAVVEAAAALSRVAAIHLKVDTGLSRNGVAFANLPALCEAVLAAHSAGRVVLKGIMSHLANTSSDEDAAQREIFVRAVELVRATGLNPGLRHLAASSAVFTTPAAWFDMVRVGIAGYGVSPFAATVTPAELGLHPAMTLRGRVIAVHRLPAGVGVSYNHTWRPDRETTVALIPFGYADGLPRQASNRGEVWLAGGRRPVVGRIAMDQCVVDVGNAPVAAGDEVVLFGDPSTGVPSAEDWAVAAGTIGYDIVTRIGPRVPRRALGVT</sequence>
<comment type="cofactor">
    <cofactor evidence="1 4 5">
        <name>pyridoxal 5'-phosphate</name>
        <dbReference type="ChEBI" id="CHEBI:597326"/>
    </cofactor>
</comment>
<dbReference type="NCBIfam" id="TIGR00492">
    <property type="entry name" value="alr"/>
    <property type="match status" value="1"/>
</dbReference>
<dbReference type="GO" id="GO:0005829">
    <property type="term" value="C:cytosol"/>
    <property type="evidence" value="ECO:0007669"/>
    <property type="project" value="TreeGrafter"/>
</dbReference>
<comment type="catalytic activity">
    <reaction evidence="4">
        <text>L-alanine = D-alanine</text>
        <dbReference type="Rhea" id="RHEA:20249"/>
        <dbReference type="ChEBI" id="CHEBI:57416"/>
        <dbReference type="ChEBI" id="CHEBI:57972"/>
        <dbReference type="EC" id="5.1.1.1"/>
    </reaction>
</comment>
<dbReference type="Pfam" id="PF00842">
    <property type="entry name" value="Ala_racemase_C"/>
    <property type="match status" value="1"/>
</dbReference>
<dbReference type="SUPFAM" id="SSF51419">
    <property type="entry name" value="PLP-binding barrel"/>
    <property type="match status" value="1"/>
</dbReference>
<dbReference type="SUPFAM" id="SSF50621">
    <property type="entry name" value="Alanine racemase C-terminal domain-like"/>
    <property type="match status" value="1"/>
</dbReference>
<dbReference type="Gene3D" id="2.40.37.10">
    <property type="entry name" value="Lyase, Ornithine Decarboxylase, Chain A, domain 1"/>
    <property type="match status" value="1"/>
</dbReference>